<dbReference type="GO" id="GO:0005524">
    <property type="term" value="F:ATP binding"/>
    <property type="evidence" value="ECO:0007669"/>
    <property type="project" value="UniProtKB-KW"/>
</dbReference>
<name>A0AAD4J820_PERFH</name>
<dbReference type="InterPro" id="IPR038718">
    <property type="entry name" value="SNF2-like_sf"/>
</dbReference>
<dbReference type="GO" id="GO:0016787">
    <property type="term" value="F:hydrolase activity"/>
    <property type="evidence" value="ECO:0007669"/>
    <property type="project" value="UniProtKB-KW"/>
</dbReference>
<feature type="region of interest" description="Disordered" evidence="7">
    <location>
        <begin position="74"/>
        <end position="135"/>
    </location>
</feature>
<evidence type="ECO:0000256" key="6">
    <source>
        <dbReference type="ARBA" id="ARBA00023242"/>
    </source>
</evidence>
<dbReference type="PROSITE" id="PS51194">
    <property type="entry name" value="HELICASE_CTER"/>
    <property type="match status" value="1"/>
</dbReference>
<feature type="domain" description="Helicase C-terminal" evidence="9">
    <location>
        <begin position="1002"/>
        <end position="1164"/>
    </location>
</feature>
<evidence type="ECO:0000313" key="11">
    <source>
        <dbReference type="Proteomes" id="UP001190926"/>
    </source>
</evidence>
<dbReference type="InterPro" id="IPR049730">
    <property type="entry name" value="SNF2/RAD54-like_C"/>
</dbReference>
<dbReference type="InterPro" id="IPR044567">
    <property type="entry name" value="CLSY/DRD1"/>
</dbReference>
<evidence type="ECO:0000313" key="10">
    <source>
        <dbReference type="EMBL" id="KAH6828869.1"/>
    </source>
</evidence>
<feature type="compositionally biased region" description="Acidic residues" evidence="7">
    <location>
        <begin position="114"/>
        <end position="123"/>
    </location>
</feature>
<dbReference type="Gene3D" id="3.40.50.10810">
    <property type="entry name" value="Tandem AAA-ATPase domain"/>
    <property type="match status" value="1"/>
</dbReference>
<feature type="region of interest" description="Disordered" evidence="7">
    <location>
        <begin position="174"/>
        <end position="385"/>
    </location>
</feature>
<dbReference type="PROSITE" id="PS51192">
    <property type="entry name" value="HELICASE_ATP_BIND_1"/>
    <property type="match status" value="1"/>
</dbReference>
<evidence type="ECO:0000256" key="1">
    <source>
        <dbReference type="ARBA" id="ARBA00004123"/>
    </source>
</evidence>
<organism evidence="10 11">
    <name type="scientific">Perilla frutescens var. hirtella</name>
    <name type="common">Perilla citriodora</name>
    <name type="synonym">Perilla setoyensis</name>
    <dbReference type="NCBI Taxonomy" id="608512"/>
    <lineage>
        <taxon>Eukaryota</taxon>
        <taxon>Viridiplantae</taxon>
        <taxon>Streptophyta</taxon>
        <taxon>Embryophyta</taxon>
        <taxon>Tracheophyta</taxon>
        <taxon>Spermatophyta</taxon>
        <taxon>Magnoliopsida</taxon>
        <taxon>eudicotyledons</taxon>
        <taxon>Gunneridae</taxon>
        <taxon>Pentapetalae</taxon>
        <taxon>asterids</taxon>
        <taxon>lamiids</taxon>
        <taxon>Lamiales</taxon>
        <taxon>Lamiaceae</taxon>
        <taxon>Nepetoideae</taxon>
        <taxon>Elsholtzieae</taxon>
        <taxon>Perilla</taxon>
    </lineage>
</organism>
<dbReference type="AlphaFoldDB" id="A0AAD4J820"/>
<evidence type="ECO:0000256" key="4">
    <source>
        <dbReference type="ARBA" id="ARBA00022806"/>
    </source>
</evidence>
<evidence type="ECO:0000259" key="9">
    <source>
        <dbReference type="PROSITE" id="PS51194"/>
    </source>
</evidence>
<dbReference type="Pfam" id="PF00271">
    <property type="entry name" value="Helicase_C"/>
    <property type="match status" value="1"/>
</dbReference>
<dbReference type="SMART" id="SM00487">
    <property type="entry name" value="DEXDc"/>
    <property type="match status" value="1"/>
</dbReference>
<evidence type="ECO:0000256" key="5">
    <source>
        <dbReference type="ARBA" id="ARBA00022840"/>
    </source>
</evidence>
<dbReference type="SUPFAM" id="SSF52540">
    <property type="entry name" value="P-loop containing nucleoside triphosphate hydrolases"/>
    <property type="match status" value="2"/>
</dbReference>
<feature type="compositionally biased region" description="Low complexity" evidence="7">
    <location>
        <begin position="208"/>
        <end position="217"/>
    </location>
</feature>
<keyword evidence="6" id="KW-0539">Nucleus</keyword>
<dbReference type="EMBL" id="SDAM02000120">
    <property type="protein sequence ID" value="KAH6828869.1"/>
    <property type="molecule type" value="Genomic_DNA"/>
</dbReference>
<dbReference type="GO" id="GO:0004386">
    <property type="term" value="F:helicase activity"/>
    <property type="evidence" value="ECO:0007669"/>
    <property type="project" value="UniProtKB-KW"/>
</dbReference>
<evidence type="ECO:0000256" key="2">
    <source>
        <dbReference type="ARBA" id="ARBA00022741"/>
    </source>
</evidence>
<dbReference type="InterPro" id="IPR000330">
    <property type="entry name" value="SNF2_N"/>
</dbReference>
<dbReference type="GO" id="GO:0080188">
    <property type="term" value="P:gene silencing by siRNA-directed DNA methylation"/>
    <property type="evidence" value="ECO:0007669"/>
    <property type="project" value="InterPro"/>
</dbReference>
<reference evidence="10 11" key="1">
    <citation type="journal article" date="2021" name="Nat. Commun.">
        <title>Incipient diploidization of the medicinal plant Perilla within 10,000 years.</title>
        <authorList>
            <person name="Zhang Y."/>
            <person name="Shen Q."/>
            <person name="Leng L."/>
            <person name="Zhang D."/>
            <person name="Chen S."/>
            <person name="Shi Y."/>
            <person name="Ning Z."/>
            <person name="Chen S."/>
        </authorList>
    </citation>
    <scope>NUCLEOTIDE SEQUENCE [LARGE SCALE GENOMIC DNA]</scope>
    <source>
        <strain evidence="11">cv. PC099</strain>
    </source>
</reference>
<comment type="subcellular location">
    <subcellularLocation>
        <location evidence="1">Nucleus</location>
    </subcellularLocation>
</comment>
<feature type="compositionally biased region" description="Basic and acidic residues" evidence="7">
    <location>
        <begin position="288"/>
        <end position="311"/>
    </location>
</feature>
<feature type="compositionally biased region" description="Basic and acidic residues" evidence="7">
    <location>
        <begin position="324"/>
        <end position="350"/>
    </location>
</feature>
<accession>A0AAD4J820</accession>
<feature type="compositionally biased region" description="Acidic residues" evidence="7">
    <location>
        <begin position="270"/>
        <end position="280"/>
    </location>
</feature>
<keyword evidence="2" id="KW-0547">Nucleotide-binding</keyword>
<feature type="domain" description="Helicase ATP-binding" evidence="8">
    <location>
        <begin position="682"/>
        <end position="880"/>
    </location>
</feature>
<feature type="compositionally biased region" description="Acidic residues" evidence="7">
    <location>
        <begin position="220"/>
        <end position="229"/>
    </location>
</feature>
<dbReference type="PANTHER" id="PTHR45821:SF5">
    <property type="entry name" value="SNF2 DOMAIN-CONTAINING PROTEIN CLASSY 4"/>
    <property type="match status" value="1"/>
</dbReference>
<feature type="compositionally biased region" description="Acidic residues" evidence="7">
    <location>
        <begin position="238"/>
        <end position="248"/>
    </location>
</feature>
<sequence length="1203" mass="135343">MDGGKRKLGSVSGRTRSYWEEYFKKCHDELKKKDQENGGNGVSKSVLAGILKVEGVDVDNSVGILSGEDDVRLLKNNDQDDEEDDRGVELLKFDADGNNGDVLRSDGSVLLKSDDDDDDEDSGGVEILRSDDKNGAEILKCDEDDDCVEIVKSDESELKVGDLDEVVSSLAEGFGNATMESDSSGSSGGKALIEPLDVEQIHRDISVDSDSSIGSRNSAEDSDGSDESVDSQVSESEPTSEEDDELFDEDYKYDESSNSEASDDIHHEDDECGVGEDEDVMILPDAVEDVRTLAVHEKSTRKNPRKGGDTEQERDDESDEGCNEDDHCKRSADYKSDGEVSVAHVEEKIPPVRKSKRKNLERDGEIDERERNSARKNQKGDSEEEIHLVHVECAEPNSVSKSQKRKLEHGKCSYPSSFESAFSTDNNEFISVKDEVECFFTQEKISGQQYSEEKVKLDSIKSRSARDLDLIKILVDSINSAKENQYNIDENALVDDALPLRFGFEDEVVPPPEKSEWEKHMDSLFCDLELGLRESETDCTDNVATTMESDDLETTVEIEESIAVSCSRGKHHAILDEQIGIICKYCDALIMDIKHVLPPFHTSTRERRDRQYFYDEPPSSFFSEMEFQGSASSACGPTSCTKGTVWDLIPGVKKELYSHQQEGFEFIWRNIAGGTIIEKLKQNVADEARGCIISHAPGTGKTRLTIVFLQTFLKLYPACSPMIIAPKGMLLTWEAEFKKWNFNVAFHNLNKKELSGNENALATQLLGQASCGALSQSCIRLLKLYSWSRGGSVLGLSYMMFERLAGENGRGEGHEKIREVLRDRTGLLVLDEGHTPRNDRSLIWKALGKVTTQRRIILSGTPFQNSLKELYNTLCVVNPKYANQNVLGARKRWRYSGNRGDALRLRAMLDPFVHVHKGTILEESLPGLRHTLVFLHPTECQKTLLKSASKERRIFRRIRMVSLISVHPSINAVMERYPAHLSKLEEIKADVDAGVKARFLMKLIRFSDALGERVLVFSQFIDSLAFIKEQLELNFSWNEGREVLYMDGQLEDTKRQSSIYAFNDGASEAKVLLASERACSEGINLIGASRVVLLDTVWNPSVEKQAISRAYRLGQKKVVHVYRLFTSGIEERQYAHQIHKERMSEWIFSLGDRHSCRSEKQRAVSEDKVLDAMLDLDNFNHIFEKIISQPKESDLIKTFRLEK</sequence>
<dbReference type="InterPro" id="IPR014001">
    <property type="entry name" value="Helicase_ATP-bd"/>
</dbReference>
<keyword evidence="4" id="KW-0347">Helicase</keyword>
<gene>
    <name evidence="10" type="ORF">C2S53_016392</name>
</gene>
<dbReference type="InterPro" id="IPR001650">
    <property type="entry name" value="Helicase_C-like"/>
</dbReference>
<comment type="caution">
    <text evidence="10">The sequence shown here is derived from an EMBL/GenBank/DDBJ whole genome shotgun (WGS) entry which is preliminary data.</text>
</comment>
<keyword evidence="3" id="KW-0378">Hydrolase</keyword>
<evidence type="ECO:0000256" key="3">
    <source>
        <dbReference type="ARBA" id="ARBA00022801"/>
    </source>
</evidence>
<keyword evidence="11" id="KW-1185">Reference proteome</keyword>
<feature type="compositionally biased region" description="Basic and acidic residues" evidence="7">
    <location>
        <begin position="358"/>
        <end position="385"/>
    </location>
</feature>
<dbReference type="InterPro" id="IPR027417">
    <property type="entry name" value="P-loop_NTPase"/>
</dbReference>
<dbReference type="Proteomes" id="UP001190926">
    <property type="component" value="Unassembled WGS sequence"/>
</dbReference>
<evidence type="ECO:0000256" key="7">
    <source>
        <dbReference type="SAM" id="MobiDB-lite"/>
    </source>
</evidence>
<evidence type="ECO:0000259" key="8">
    <source>
        <dbReference type="PROSITE" id="PS51192"/>
    </source>
</evidence>
<protein>
    <submittedName>
        <fullName evidence="10">Uncharacterized protein</fullName>
    </submittedName>
</protein>
<dbReference type="SMART" id="SM00490">
    <property type="entry name" value="HELICc"/>
    <property type="match status" value="1"/>
</dbReference>
<keyword evidence="5" id="KW-0067">ATP-binding</keyword>
<proteinExistence type="predicted"/>
<dbReference type="CDD" id="cd18793">
    <property type="entry name" value="SF2_C_SNF"/>
    <property type="match status" value="1"/>
</dbReference>
<dbReference type="Gene3D" id="3.40.50.300">
    <property type="entry name" value="P-loop containing nucleotide triphosphate hydrolases"/>
    <property type="match status" value="1"/>
</dbReference>
<feature type="compositionally biased region" description="Acidic residues" evidence="7">
    <location>
        <begin position="312"/>
        <end position="323"/>
    </location>
</feature>
<dbReference type="Pfam" id="PF00176">
    <property type="entry name" value="SNF2-rel_dom"/>
    <property type="match status" value="1"/>
</dbReference>
<dbReference type="PANTHER" id="PTHR45821">
    <property type="entry name" value="SNF2 DOMAIN-CONTAINING PROTEIN CLASSY 2-RELATED"/>
    <property type="match status" value="1"/>
</dbReference>
<dbReference type="GO" id="GO:0005634">
    <property type="term" value="C:nucleus"/>
    <property type="evidence" value="ECO:0007669"/>
    <property type="project" value="UniProtKB-SubCell"/>
</dbReference>